<gene>
    <name evidence="1" type="ORF">NDU88_001905</name>
</gene>
<dbReference type="AlphaFoldDB" id="A0AAV7W0T6"/>
<dbReference type="Proteomes" id="UP001066276">
    <property type="component" value="Chromosome 1_2"/>
</dbReference>
<proteinExistence type="predicted"/>
<sequence>MRGVRSGQPISDERGELDPLRVGLLSMVSASLLVSECERANVLASFNACAWSTAICDFVGRASEIVGSRQFRVMHFSAASCDPCVGVLSRTDQLLFSCVVARPDIRPALERMRSAN</sequence>
<dbReference type="EMBL" id="JANPWB010000002">
    <property type="protein sequence ID" value="KAJ1206500.1"/>
    <property type="molecule type" value="Genomic_DNA"/>
</dbReference>
<protein>
    <submittedName>
        <fullName evidence="1">Uncharacterized protein</fullName>
    </submittedName>
</protein>
<accession>A0AAV7W0T6</accession>
<evidence type="ECO:0000313" key="2">
    <source>
        <dbReference type="Proteomes" id="UP001066276"/>
    </source>
</evidence>
<comment type="caution">
    <text evidence="1">The sequence shown here is derived from an EMBL/GenBank/DDBJ whole genome shotgun (WGS) entry which is preliminary data.</text>
</comment>
<name>A0AAV7W0T6_PLEWA</name>
<organism evidence="1 2">
    <name type="scientific">Pleurodeles waltl</name>
    <name type="common">Iberian ribbed newt</name>
    <dbReference type="NCBI Taxonomy" id="8319"/>
    <lineage>
        <taxon>Eukaryota</taxon>
        <taxon>Metazoa</taxon>
        <taxon>Chordata</taxon>
        <taxon>Craniata</taxon>
        <taxon>Vertebrata</taxon>
        <taxon>Euteleostomi</taxon>
        <taxon>Amphibia</taxon>
        <taxon>Batrachia</taxon>
        <taxon>Caudata</taxon>
        <taxon>Salamandroidea</taxon>
        <taxon>Salamandridae</taxon>
        <taxon>Pleurodelinae</taxon>
        <taxon>Pleurodeles</taxon>
    </lineage>
</organism>
<evidence type="ECO:0000313" key="1">
    <source>
        <dbReference type="EMBL" id="KAJ1206500.1"/>
    </source>
</evidence>
<keyword evidence="2" id="KW-1185">Reference proteome</keyword>
<reference evidence="1" key="1">
    <citation type="journal article" date="2022" name="bioRxiv">
        <title>Sequencing and chromosome-scale assembly of the giantPleurodeles waltlgenome.</title>
        <authorList>
            <person name="Brown T."/>
            <person name="Elewa A."/>
            <person name="Iarovenko S."/>
            <person name="Subramanian E."/>
            <person name="Araus A.J."/>
            <person name="Petzold A."/>
            <person name="Susuki M."/>
            <person name="Suzuki K.-i.T."/>
            <person name="Hayashi T."/>
            <person name="Toyoda A."/>
            <person name="Oliveira C."/>
            <person name="Osipova E."/>
            <person name="Leigh N.D."/>
            <person name="Simon A."/>
            <person name="Yun M.H."/>
        </authorList>
    </citation>
    <scope>NUCLEOTIDE SEQUENCE</scope>
    <source>
        <strain evidence="1">20211129_DDA</strain>
        <tissue evidence="1">Liver</tissue>
    </source>
</reference>